<dbReference type="PANTHER" id="PTHR14256:SF1">
    <property type="entry name" value="GEO09626P1"/>
    <property type="match status" value="1"/>
</dbReference>
<dbReference type="InterPro" id="IPR010530">
    <property type="entry name" value="B12D"/>
</dbReference>
<proteinExistence type="predicted"/>
<dbReference type="RefSeq" id="XP_013778386.1">
    <property type="nucleotide sequence ID" value="XM_013922932.2"/>
</dbReference>
<reference evidence="3" key="1">
    <citation type="submission" date="2025-08" db="UniProtKB">
        <authorList>
            <consortium name="RefSeq"/>
        </authorList>
    </citation>
    <scope>IDENTIFICATION</scope>
    <source>
        <tissue evidence="3">Muscle</tissue>
    </source>
</reference>
<organism evidence="2 3">
    <name type="scientific">Limulus polyphemus</name>
    <name type="common">Atlantic horseshoe crab</name>
    <dbReference type="NCBI Taxonomy" id="6850"/>
    <lineage>
        <taxon>Eukaryota</taxon>
        <taxon>Metazoa</taxon>
        <taxon>Ecdysozoa</taxon>
        <taxon>Arthropoda</taxon>
        <taxon>Chelicerata</taxon>
        <taxon>Merostomata</taxon>
        <taxon>Xiphosura</taxon>
        <taxon>Limulidae</taxon>
        <taxon>Limulus</taxon>
    </lineage>
</organism>
<dbReference type="Pfam" id="PF06522">
    <property type="entry name" value="B12D"/>
    <property type="match status" value="1"/>
</dbReference>
<feature type="transmembrane region" description="Helical" evidence="1">
    <location>
        <begin position="12"/>
        <end position="36"/>
    </location>
</feature>
<accession>A0ABM1BB03</accession>
<sequence length="79" mass="9138">MNSLRSLRKHPSLVPLVATVGLGVVVASLYLGRLAVKSPEVSWNKKQNPEPWNEYDKKQYKFYSPNVDYEKLDDKRPTF</sequence>
<evidence type="ECO:0000313" key="3">
    <source>
        <dbReference type="RefSeq" id="XP_013778386.1"/>
    </source>
</evidence>
<name>A0ABM1BB03_LIMPO</name>
<keyword evidence="1" id="KW-1133">Transmembrane helix</keyword>
<gene>
    <name evidence="3" type="primary">LOC106462963</name>
</gene>
<keyword evidence="1" id="KW-0812">Transmembrane</keyword>
<protein>
    <submittedName>
        <fullName evidence="3">Cytochrome c oxidase subunit NDUFA4-like</fullName>
    </submittedName>
</protein>
<dbReference type="GeneID" id="106462963"/>
<dbReference type="PANTHER" id="PTHR14256">
    <property type="entry name" value="NADH-UBIQUINONE OXIDOREDUCTASE MLRQ SUBUNIT"/>
    <property type="match status" value="1"/>
</dbReference>
<keyword evidence="1" id="KW-0472">Membrane</keyword>
<evidence type="ECO:0000256" key="1">
    <source>
        <dbReference type="SAM" id="Phobius"/>
    </source>
</evidence>
<keyword evidence="2" id="KW-1185">Reference proteome</keyword>
<evidence type="ECO:0000313" key="2">
    <source>
        <dbReference type="Proteomes" id="UP000694941"/>
    </source>
</evidence>
<dbReference type="Proteomes" id="UP000694941">
    <property type="component" value="Unplaced"/>
</dbReference>